<dbReference type="GO" id="GO:0003677">
    <property type="term" value="F:DNA binding"/>
    <property type="evidence" value="ECO:0007669"/>
    <property type="project" value="InterPro"/>
</dbReference>
<dbReference type="GO" id="GO:0003887">
    <property type="term" value="F:DNA-directed DNA polymerase activity"/>
    <property type="evidence" value="ECO:0007669"/>
    <property type="project" value="InterPro"/>
</dbReference>
<dbReference type="InterPro" id="IPR001098">
    <property type="entry name" value="DNA-dir_DNA_pol_A_palm_dom"/>
</dbReference>
<dbReference type="GO" id="GO:0008408">
    <property type="term" value="F:3'-5' exonuclease activity"/>
    <property type="evidence" value="ECO:0007669"/>
    <property type="project" value="InterPro"/>
</dbReference>
<proteinExistence type="predicted"/>
<evidence type="ECO:0000313" key="4">
    <source>
        <dbReference type="EMBL" id="AXQ62707.1"/>
    </source>
</evidence>
<feature type="domain" description="DNA-directed DNA polymerase family A palm" evidence="3">
    <location>
        <begin position="410"/>
        <end position="663"/>
    </location>
</feature>
<evidence type="ECO:0000259" key="3">
    <source>
        <dbReference type="SMART" id="SM00482"/>
    </source>
</evidence>
<keyword evidence="2" id="KW-1194">Viral DNA replication</keyword>
<dbReference type="InterPro" id="IPR012337">
    <property type="entry name" value="RNaseH-like_sf"/>
</dbReference>
<organismHost>
    <name type="scientific">Bacteroides intestinalis</name>
    <dbReference type="NCBI Taxonomy" id="329854"/>
</organismHost>
<dbReference type="InterPro" id="IPR002298">
    <property type="entry name" value="DNA_polymerase_A"/>
</dbReference>
<dbReference type="Gene3D" id="1.10.150.20">
    <property type="entry name" value="5' to 3' exonuclease, C-terminal subdomain"/>
    <property type="match status" value="1"/>
</dbReference>
<dbReference type="Pfam" id="PF01612">
    <property type="entry name" value="DNA_pol_A_exo1"/>
    <property type="match status" value="1"/>
</dbReference>
<name>A0A385DVG0_BPCA1</name>
<dbReference type="PRINTS" id="PR00868">
    <property type="entry name" value="DNAPOLI"/>
</dbReference>
<gene>
    <name evidence="4" type="ORF">crAss001_64</name>
</gene>
<dbReference type="SMART" id="SM00482">
    <property type="entry name" value="POLAc"/>
    <property type="match status" value="1"/>
</dbReference>
<dbReference type="GO" id="GO:0039693">
    <property type="term" value="P:viral DNA genome replication"/>
    <property type="evidence" value="ECO:0007669"/>
    <property type="project" value="UniProtKB-KW"/>
</dbReference>
<reference evidence="4 5" key="1">
    <citation type="submission" date="2018-07" db="EMBL/GenBank/DDBJ databases">
        <title>PhiCrAss001, a member of the most abundant bacteriophage family in the human gut, infects Bacteroides.</title>
        <authorList>
            <person name="Shkoporov A.N."/>
            <person name="Khokhlova E.V."/>
            <person name="Fitzgerald C.B."/>
            <person name="Stockdale S.R."/>
            <person name="Draper L.A."/>
            <person name="Ross R.P."/>
            <person name="Hill C."/>
        </authorList>
    </citation>
    <scope>NUCLEOTIDE SEQUENCE [LARGE SCALE GENOMIC DNA]</scope>
    <source>
        <strain evidence="5">crAss001</strain>
    </source>
</reference>
<dbReference type="GO" id="GO:0006261">
    <property type="term" value="P:DNA-templated DNA replication"/>
    <property type="evidence" value="ECO:0007669"/>
    <property type="project" value="InterPro"/>
</dbReference>
<dbReference type="PANTHER" id="PTHR10133">
    <property type="entry name" value="DNA POLYMERASE I"/>
    <property type="match status" value="1"/>
</dbReference>
<evidence type="ECO:0000256" key="2">
    <source>
        <dbReference type="ARBA" id="ARBA00023109"/>
    </source>
</evidence>
<dbReference type="Proteomes" id="UP000262320">
    <property type="component" value="Segment"/>
</dbReference>
<dbReference type="EMBL" id="MH675552">
    <property type="protein sequence ID" value="AXQ62707.1"/>
    <property type="molecule type" value="Genomic_DNA"/>
</dbReference>
<dbReference type="SUPFAM" id="SSF56672">
    <property type="entry name" value="DNA/RNA polymerases"/>
    <property type="match status" value="1"/>
</dbReference>
<dbReference type="GO" id="GO:0006302">
    <property type="term" value="P:double-strand break repair"/>
    <property type="evidence" value="ECO:0007669"/>
    <property type="project" value="TreeGrafter"/>
</dbReference>
<dbReference type="SUPFAM" id="SSF53098">
    <property type="entry name" value="Ribonuclease H-like"/>
    <property type="match status" value="1"/>
</dbReference>
<dbReference type="InterPro" id="IPR002562">
    <property type="entry name" value="3'-5'_exonuclease_dom"/>
</dbReference>
<protein>
    <submittedName>
        <fullName evidence="4">DNA polymerase I</fullName>
    </submittedName>
</protein>
<dbReference type="InterPro" id="IPR036397">
    <property type="entry name" value="RNaseH_sf"/>
</dbReference>
<keyword evidence="1" id="KW-0235">DNA replication</keyword>
<evidence type="ECO:0000313" key="5">
    <source>
        <dbReference type="Proteomes" id="UP000262320"/>
    </source>
</evidence>
<dbReference type="InterPro" id="IPR043502">
    <property type="entry name" value="DNA/RNA_pol_sf"/>
</dbReference>
<dbReference type="Gene3D" id="1.20.1060.10">
    <property type="entry name" value="Taq DNA Polymerase, Chain T, domain 4"/>
    <property type="match status" value="1"/>
</dbReference>
<dbReference type="Pfam" id="PF00476">
    <property type="entry name" value="DNA_pol_A"/>
    <property type="match status" value="1"/>
</dbReference>
<keyword evidence="5" id="KW-1185">Reference proteome</keyword>
<sequence>MIYVVTQQILPESDKYKIISVKESLRLLQPLSIVGLDTETTGINCHIDNLLSLQLGCFEFQVVIDCTTVDITFYKEYLESDRLFLFWNARFDLKWLYKYGIVPKRVYDGFLAEKLMWLGYPIVLTPETFDNIKCDRYDFVPEDPKKKTKAYYILYMNLKKAGQMYLGVELDKSIRGQIIYKGLSEDVIVYSAYDVKYLEKIKDCQEEELKKKGLLNAIDYENRFILSLAYMEFCGVKIDKSKWEAKMKKDNERLQKALNSMNKWFIEHEPNSKYIVVNRQGDLFNGFNTEPQVTLNWNSTQQVIPIFKKYGVQVEVEDRKTGEDKDSIDAKVLKPQADKCGLIPLYLDYKEAFKVVSVYGENFLKQINPVTGRLHTNFNPIGTDTARISSGGKDKANKVDYINFLNLPADEETRACFVSEKGNKWISIDYSGQESFIMADVANDKAMIHELMEGSKDLHSLTAKMVFNEIPRDFPVEQIKEKYHKLRSEAKGYEFAFNYAGNDTTIMRNFGLSPERAKEIYNNYMKGFNGLKRYQDYRRRDWFEKGYIDLNPVVGYKAYIYDYNYLKSLQESFKEPGFWEHYREMKEISPTSYTVQKVKYFFKRKAASDRQSVNYPIQHTGALCYKVSMVNFFEYLRNNNLLFKVLITVTPYDEINCEAPEDIAENVAETLYNCMVKAGGFFVKRCKLDADMSRMKDGSLPNYWIH</sequence>
<dbReference type="PANTHER" id="PTHR10133:SF27">
    <property type="entry name" value="DNA POLYMERASE NU"/>
    <property type="match status" value="1"/>
</dbReference>
<accession>A0A385DVG0</accession>
<dbReference type="Gene3D" id="3.30.70.370">
    <property type="match status" value="1"/>
</dbReference>
<evidence type="ECO:0000256" key="1">
    <source>
        <dbReference type="ARBA" id="ARBA00022705"/>
    </source>
</evidence>
<organism evidence="4 5">
    <name type="scientific">Bacteroides phage crAss001</name>
    <name type="common">Bacteroides phage PhiCrAss001</name>
    <dbReference type="NCBI Taxonomy" id="2301731"/>
    <lineage>
        <taxon>Viruses</taxon>
        <taxon>Duplodnaviria</taxon>
        <taxon>Heunggongvirae</taxon>
        <taxon>Uroviricota</taxon>
        <taxon>Caudoviricetes</taxon>
        <taxon>Crassvirales</taxon>
        <taxon>Steigviridae</taxon>
        <taxon>Asinivirinae</taxon>
        <taxon>Kehishuvirus</taxon>
        <taxon>Kehishuvirus primarius</taxon>
    </lineage>
</organism>
<dbReference type="Gene3D" id="3.30.420.10">
    <property type="entry name" value="Ribonuclease H-like superfamily/Ribonuclease H"/>
    <property type="match status" value="1"/>
</dbReference>